<sequence length="66" mass="7198">MPARSLRSCRCSGAVVVPQALLYHHRTFEELFIDRSISSVNDPYKSEAALDPDATREAALCCGNAS</sequence>
<proteinExistence type="predicted"/>
<protein>
    <submittedName>
        <fullName evidence="1">Uncharacterized protein</fullName>
    </submittedName>
</protein>
<organism evidence="1 2">
    <name type="scientific">Coccomyxa subellipsoidea (strain C-169)</name>
    <name type="common">Green microalga</name>
    <dbReference type="NCBI Taxonomy" id="574566"/>
    <lineage>
        <taxon>Eukaryota</taxon>
        <taxon>Viridiplantae</taxon>
        <taxon>Chlorophyta</taxon>
        <taxon>core chlorophytes</taxon>
        <taxon>Trebouxiophyceae</taxon>
        <taxon>Trebouxiophyceae incertae sedis</taxon>
        <taxon>Coccomyxaceae</taxon>
        <taxon>Coccomyxa</taxon>
        <taxon>Coccomyxa subellipsoidea</taxon>
    </lineage>
</organism>
<dbReference type="KEGG" id="csl:COCSUDRAFT_33990"/>
<name>I0YQ33_COCSC</name>
<evidence type="ECO:0000313" key="1">
    <source>
        <dbReference type="EMBL" id="EIE20502.1"/>
    </source>
</evidence>
<dbReference type="RefSeq" id="XP_005645046.1">
    <property type="nucleotide sequence ID" value="XM_005644989.1"/>
</dbReference>
<keyword evidence="2" id="KW-1185">Reference proteome</keyword>
<comment type="caution">
    <text evidence="1">The sequence shown here is derived from an EMBL/GenBank/DDBJ whole genome shotgun (WGS) entry which is preliminary data.</text>
</comment>
<gene>
    <name evidence="1" type="ORF">COCSUDRAFT_33990</name>
</gene>
<evidence type="ECO:0000313" key="2">
    <source>
        <dbReference type="Proteomes" id="UP000007264"/>
    </source>
</evidence>
<dbReference type="AlphaFoldDB" id="I0YQ33"/>
<dbReference type="GeneID" id="17038478"/>
<dbReference type="EMBL" id="AGSI01000015">
    <property type="protein sequence ID" value="EIE20502.1"/>
    <property type="molecule type" value="Genomic_DNA"/>
</dbReference>
<accession>I0YQ33</accession>
<dbReference type="Proteomes" id="UP000007264">
    <property type="component" value="Unassembled WGS sequence"/>
</dbReference>
<reference evidence="1 2" key="1">
    <citation type="journal article" date="2012" name="Genome Biol.">
        <title>The genome of the polar eukaryotic microalga coccomyxa subellipsoidea reveals traits of cold adaptation.</title>
        <authorList>
            <person name="Blanc G."/>
            <person name="Agarkova I."/>
            <person name="Grimwood J."/>
            <person name="Kuo A."/>
            <person name="Brueggeman A."/>
            <person name="Dunigan D."/>
            <person name="Gurnon J."/>
            <person name="Ladunga I."/>
            <person name="Lindquist E."/>
            <person name="Lucas S."/>
            <person name="Pangilinan J."/>
            <person name="Proschold T."/>
            <person name="Salamov A."/>
            <person name="Schmutz J."/>
            <person name="Weeks D."/>
            <person name="Yamada T."/>
            <person name="Claverie J.M."/>
            <person name="Grigoriev I."/>
            <person name="Van Etten J."/>
            <person name="Lomsadze A."/>
            <person name="Borodovsky M."/>
        </authorList>
    </citation>
    <scope>NUCLEOTIDE SEQUENCE [LARGE SCALE GENOMIC DNA]</scope>
    <source>
        <strain evidence="1 2">C-169</strain>
    </source>
</reference>